<evidence type="ECO:0000313" key="2">
    <source>
        <dbReference type="Proteomes" id="UP000837857"/>
    </source>
</evidence>
<protein>
    <submittedName>
        <fullName evidence="1">Uncharacterized protein</fullName>
    </submittedName>
</protein>
<sequence>MPPSQCPTDRAGDALSPTCSVRCSARYGSVRFGSVRADSPGSECGSFVRWARVRRAAAAVRALLPRPARAHPTPSPTAGGARIYRAATPPLLRKYFAYISHSAGRDADGDPWRDPAARSSDLWTGRGIQRLPPTYVRVASPARIDFAHDNRSIIFLRSSVVGQSAVGQWREGGPCKSLKPTRLPFRAFCRCAIFCIAVKSTTLARYRRAGGSSRTCGGAAPTDATLTVARRIIKQTDAWRQARALPIVANGPPANQRRAGVLRWKVKRARELQWKRRSGATTPVRDRCVSISPPRKRLHEVGAKTGKKGANAENAPRFGGFEKRTASPCGAIQIAYLWTRRLAPPTGVPDIVRKWRAFRATPYATADRAEKSITPSFSRRRASLPLGGSRGAFELCTTANGARAMPLLRVYPSLDERID</sequence>
<feature type="non-terminal residue" evidence="1">
    <location>
        <position position="419"/>
    </location>
</feature>
<dbReference type="EMBL" id="OW152828">
    <property type="protein sequence ID" value="CAH2045710.1"/>
    <property type="molecule type" value="Genomic_DNA"/>
</dbReference>
<reference evidence="1" key="1">
    <citation type="submission" date="2022-03" db="EMBL/GenBank/DDBJ databases">
        <authorList>
            <person name="Martin H S."/>
        </authorList>
    </citation>
    <scope>NUCLEOTIDE SEQUENCE</scope>
</reference>
<accession>A0ABN8I562</accession>
<gene>
    <name evidence="1" type="ORF">IPOD504_LOCUS5195</name>
</gene>
<name>A0ABN8I562_9NEOP</name>
<keyword evidence="2" id="KW-1185">Reference proteome</keyword>
<dbReference type="Proteomes" id="UP000837857">
    <property type="component" value="Chromosome 16"/>
</dbReference>
<organism evidence="1 2">
    <name type="scientific">Iphiclides podalirius</name>
    <name type="common">scarce swallowtail</name>
    <dbReference type="NCBI Taxonomy" id="110791"/>
    <lineage>
        <taxon>Eukaryota</taxon>
        <taxon>Metazoa</taxon>
        <taxon>Ecdysozoa</taxon>
        <taxon>Arthropoda</taxon>
        <taxon>Hexapoda</taxon>
        <taxon>Insecta</taxon>
        <taxon>Pterygota</taxon>
        <taxon>Neoptera</taxon>
        <taxon>Endopterygota</taxon>
        <taxon>Lepidoptera</taxon>
        <taxon>Glossata</taxon>
        <taxon>Ditrysia</taxon>
        <taxon>Papilionoidea</taxon>
        <taxon>Papilionidae</taxon>
        <taxon>Papilioninae</taxon>
        <taxon>Iphiclides</taxon>
    </lineage>
</organism>
<evidence type="ECO:0000313" key="1">
    <source>
        <dbReference type="EMBL" id="CAH2045710.1"/>
    </source>
</evidence>
<proteinExistence type="predicted"/>